<evidence type="ECO:0000313" key="3">
    <source>
        <dbReference type="EMBL" id="KAK9158454.1"/>
    </source>
</evidence>
<feature type="region of interest" description="Disordered" evidence="1">
    <location>
        <begin position="38"/>
        <end position="104"/>
    </location>
</feature>
<evidence type="ECO:0000256" key="1">
    <source>
        <dbReference type="SAM" id="MobiDB-lite"/>
    </source>
</evidence>
<evidence type="ECO:0000256" key="2">
    <source>
        <dbReference type="SAM" id="SignalP"/>
    </source>
</evidence>
<gene>
    <name evidence="3" type="ORF">Scep_005028</name>
</gene>
<dbReference type="EMBL" id="JBBNAG010000002">
    <property type="protein sequence ID" value="KAK9158454.1"/>
    <property type="molecule type" value="Genomic_DNA"/>
</dbReference>
<protein>
    <recommendedName>
        <fullName evidence="5">Secreted protein</fullName>
    </recommendedName>
</protein>
<feature type="compositionally biased region" description="Basic and acidic residues" evidence="1">
    <location>
        <begin position="87"/>
        <end position="104"/>
    </location>
</feature>
<organism evidence="3 4">
    <name type="scientific">Stephania cephalantha</name>
    <dbReference type="NCBI Taxonomy" id="152367"/>
    <lineage>
        <taxon>Eukaryota</taxon>
        <taxon>Viridiplantae</taxon>
        <taxon>Streptophyta</taxon>
        <taxon>Embryophyta</taxon>
        <taxon>Tracheophyta</taxon>
        <taxon>Spermatophyta</taxon>
        <taxon>Magnoliopsida</taxon>
        <taxon>Ranunculales</taxon>
        <taxon>Menispermaceae</taxon>
        <taxon>Menispermoideae</taxon>
        <taxon>Cissampelideae</taxon>
        <taxon>Stephania</taxon>
    </lineage>
</organism>
<feature type="chain" id="PRO_5043040899" description="Secreted protein" evidence="2">
    <location>
        <begin position="22"/>
        <end position="104"/>
    </location>
</feature>
<evidence type="ECO:0008006" key="5">
    <source>
        <dbReference type="Google" id="ProtNLM"/>
    </source>
</evidence>
<keyword evidence="4" id="KW-1185">Reference proteome</keyword>
<name>A0AAP0PXT7_9MAGN</name>
<dbReference type="AlphaFoldDB" id="A0AAP0PXT7"/>
<accession>A0AAP0PXT7</accession>
<proteinExistence type="predicted"/>
<comment type="caution">
    <text evidence="3">The sequence shown here is derived from an EMBL/GenBank/DDBJ whole genome shotgun (WGS) entry which is preliminary data.</text>
</comment>
<evidence type="ECO:0000313" key="4">
    <source>
        <dbReference type="Proteomes" id="UP001419268"/>
    </source>
</evidence>
<feature type="signal peptide" evidence="2">
    <location>
        <begin position="1"/>
        <end position="21"/>
    </location>
</feature>
<reference evidence="3 4" key="1">
    <citation type="submission" date="2024-01" db="EMBL/GenBank/DDBJ databases">
        <title>Genome assemblies of Stephania.</title>
        <authorList>
            <person name="Yang L."/>
        </authorList>
    </citation>
    <scope>NUCLEOTIDE SEQUENCE [LARGE SCALE GENOMIC DNA]</scope>
    <source>
        <strain evidence="3">JXDWG</strain>
        <tissue evidence="3">Leaf</tissue>
    </source>
</reference>
<sequence length="104" mass="11491">MRAYELLLLVLLLIVIVLGLAENHQRLMNDQKVVYGEDDDHHNQRSLMISPVVQRDGGDLLENSSGAPASDGGIDTGYDQAGGSGHHSTDLRKWNKQHPKPDHN</sequence>
<keyword evidence="2" id="KW-0732">Signal</keyword>
<dbReference type="Proteomes" id="UP001419268">
    <property type="component" value="Unassembled WGS sequence"/>
</dbReference>